<feature type="signal peptide" evidence="2">
    <location>
        <begin position="1"/>
        <end position="24"/>
    </location>
</feature>
<comment type="caution">
    <text evidence="3">The sequence shown here is derived from an EMBL/GenBank/DDBJ whole genome shotgun (WGS) entry which is preliminary data.</text>
</comment>
<feature type="chain" id="PRO_5012797934" evidence="2">
    <location>
        <begin position="25"/>
        <end position="231"/>
    </location>
</feature>
<name>A0A1T3NKB1_9ACTN</name>
<keyword evidence="2" id="KW-0732">Signal</keyword>
<dbReference type="OrthoDB" id="9994193at2"/>
<dbReference type="RefSeq" id="WP_078981900.1">
    <property type="nucleotide sequence ID" value="NZ_MWQN01000004.1"/>
</dbReference>
<reference evidence="3 4" key="1">
    <citation type="submission" date="2017-03" db="EMBL/GenBank/DDBJ databases">
        <title>Draft genome sequence of Streptomyces scabrisporus NF3, endophyte isolated from Amphipterygium adstringens.</title>
        <authorList>
            <person name="Vazquez M."/>
            <person name="Ceapa C.D."/>
            <person name="Rodriguez Luna D."/>
            <person name="Sanchez Esquivel S."/>
        </authorList>
    </citation>
    <scope>NUCLEOTIDE SEQUENCE [LARGE SCALE GENOMIC DNA]</scope>
    <source>
        <strain evidence="3 4">NF3</strain>
    </source>
</reference>
<sequence>MSAPGAHRTVPTLLTLAVALALTAATIDPSPGAVLPPPTQFPPPDAASTQGPPQTELRCVASALASSSAFGPEQIHALAACPAATNRPPLRSATARDRLTARRLIIVGLDCSRAALAGGTCHALSITLDDVTHLHGRPDGGCLHVDHVTARGAVRLRADSFTGRLFGVLPITLSTRAVPPIPLPHLVLTDVHADGIALSADEVHAGHTTFAGDERPECHDPRPEFGGTAAR</sequence>
<evidence type="ECO:0000256" key="2">
    <source>
        <dbReference type="SAM" id="SignalP"/>
    </source>
</evidence>
<evidence type="ECO:0000256" key="1">
    <source>
        <dbReference type="SAM" id="MobiDB-lite"/>
    </source>
</evidence>
<protein>
    <submittedName>
        <fullName evidence="3">Uncharacterized protein</fullName>
    </submittedName>
</protein>
<dbReference type="EMBL" id="MWQN01000004">
    <property type="protein sequence ID" value="OPC77140.1"/>
    <property type="molecule type" value="Genomic_DNA"/>
</dbReference>
<dbReference type="STRING" id="159449.B4N89_42025"/>
<proteinExistence type="predicted"/>
<accession>A0A1T3NKB1</accession>
<feature type="region of interest" description="Disordered" evidence="1">
    <location>
        <begin position="208"/>
        <end position="231"/>
    </location>
</feature>
<evidence type="ECO:0000313" key="4">
    <source>
        <dbReference type="Proteomes" id="UP000190037"/>
    </source>
</evidence>
<feature type="compositionally biased region" description="Basic and acidic residues" evidence="1">
    <location>
        <begin position="212"/>
        <end position="223"/>
    </location>
</feature>
<dbReference type="AlphaFoldDB" id="A0A1T3NKB1"/>
<gene>
    <name evidence="3" type="ORF">B4N89_42025</name>
</gene>
<feature type="region of interest" description="Disordered" evidence="1">
    <location>
        <begin position="31"/>
        <end position="54"/>
    </location>
</feature>
<keyword evidence="4" id="KW-1185">Reference proteome</keyword>
<evidence type="ECO:0000313" key="3">
    <source>
        <dbReference type="EMBL" id="OPC77140.1"/>
    </source>
</evidence>
<organism evidence="3 4">
    <name type="scientific">Embleya scabrispora</name>
    <dbReference type="NCBI Taxonomy" id="159449"/>
    <lineage>
        <taxon>Bacteria</taxon>
        <taxon>Bacillati</taxon>
        <taxon>Actinomycetota</taxon>
        <taxon>Actinomycetes</taxon>
        <taxon>Kitasatosporales</taxon>
        <taxon>Streptomycetaceae</taxon>
        <taxon>Embleya</taxon>
    </lineage>
</organism>
<dbReference type="Proteomes" id="UP000190037">
    <property type="component" value="Unassembled WGS sequence"/>
</dbReference>
<feature type="compositionally biased region" description="Pro residues" evidence="1">
    <location>
        <begin position="34"/>
        <end position="45"/>
    </location>
</feature>